<evidence type="ECO:0000313" key="9">
    <source>
        <dbReference type="EMBL" id="MCB4824908.1"/>
    </source>
</evidence>
<keyword evidence="3" id="KW-0813">Transport</keyword>
<reference evidence="9" key="1">
    <citation type="submission" date="2021-10" db="EMBL/GenBank/DDBJ databases">
        <title>Roseicella aerolatum sp. nov., isolated from aerosols of e-waste dismantling site.</title>
        <authorList>
            <person name="Qin T."/>
        </authorList>
    </citation>
    <scope>NUCLEOTIDE SEQUENCE</scope>
    <source>
        <strain evidence="9">GB24</strain>
    </source>
</reference>
<evidence type="ECO:0000256" key="4">
    <source>
        <dbReference type="ARBA" id="ARBA00022617"/>
    </source>
</evidence>
<evidence type="ECO:0000259" key="8">
    <source>
        <dbReference type="Pfam" id="PF14537"/>
    </source>
</evidence>
<organism evidence="9 10">
    <name type="scientific">Roseicella aerolata</name>
    <dbReference type="NCBI Taxonomy" id="2883479"/>
    <lineage>
        <taxon>Bacteria</taxon>
        <taxon>Pseudomonadati</taxon>
        <taxon>Pseudomonadota</taxon>
        <taxon>Alphaproteobacteria</taxon>
        <taxon>Acetobacterales</taxon>
        <taxon>Roseomonadaceae</taxon>
        <taxon>Roseicella</taxon>
    </lineage>
</organism>
<dbReference type="Pfam" id="PF14537">
    <property type="entry name" value="Cytochrom_c3_2"/>
    <property type="match status" value="1"/>
</dbReference>
<comment type="caution">
    <text evidence="9">The sequence shown here is derived from an EMBL/GenBank/DDBJ whole genome shotgun (WGS) entry which is preliminary data.</text>
</comment>
<gene>
    <name evidence="9" type="ORF">LHA35_24570</name>
</gene>
<keyword evidence="5" id="KW-0479">Metal-binding</keyword>
<dbReference type="InterPro" id="IPR036280">
    <property type="entry name" value="Multihaem_cyt_sf"/>
</dbReference>
<protein>
    <submittedName>
        <fullName evidence="9">Cytochrome c3 family protein</fullName>
    </submittedName>
</protein>
<evidence type="ECO:0000256" key="5">
    <source>
        <dbReference type="ARBA" id="ARBA00022723"/>
    </source>
</evidence>
<evidence type="ECO:0000256" key="6">
    <source>
        <dbReference type="ARBA" id="ARBA00022982"/>
    </source>
</evidence>
<dbReference type="InterPro" id="IPR012286">
    <property type="entry name" value="Tetrahaem_cytochrome"/>
</dbReference>
<comment type="cofactor">
    <cofactor evidence="1">
        <name>heme c</name>
        <dbReference type="ChEBI" id="CHEBI:61717"/>
    </cofactor>
</comment>
<keyword evidence="4" id="KW-0349">Heme</keyword>
<keyword evidence="10" id="KW-1185">Reference proteome</keyword>
<sequence>MKVTTAIYLTLAVLGATAAVLVPLAMYRSGSPALPAWRTAVTPGPLSAAHAFLDAQCESCHAPDRGVEAATCLTCHAFAPELLAKPDTAFHANIGDCASCHVEHRGGDRPIRMDHDTLVAAGAARAPDPAGRGAIAALSRLLDEAGATLGPPGAPLRAEEAGRLACATCHTAEDPHQGRFGATCQSCHSTANWSVAGWRHPSPRSTDCAQCHQPPPSHSAEHFLGTAQRVATRRPARIEQCYLCHQTNSFRSFRATGPAGHM</sequence>
<dbReference type="GO" id="GO:0030313">
    <property type="term" value="C:cell envelope"/>
    <property type="evidence" value="ECO:0007669"/>
    <property type="project" value="UniProtKB-SubCell"/>
</dbReference>
<dbReference type="RefSeq" id="WP_226613493.1">
    <property type="nucleotide sequence ID" value="NZ_JAJAQI010000057.1"/>
</dbReference>
<dbReference type="Proteomes" id="UP001139311">
    <property type="component" value="Unassembled WGS sequence"/>
</dbReference>
<keyword evidence="6" id="KW-0249">Electron transport</keyword>
<dbReference type="EMBL" id="JAJAQI010000057">
    <property type="protein sequence ID" value="MCB4824908.1"/>
    <property type="molecule type" value="Genomic_DNA"/>
</dbReference>
<evidence type="ECO:0000256" key="3">
    <source>
        <dbReference type="ARBA" id="ARBA00022448"/>
    </source>
</evidence>
<accession>A0A9X1IK74</accession>
<feature type="domain" description="Tetrahaem cytochrome" evidence="8">
    <location>
        <begin position="50"/>
        <end position="105"/>
    </location>
</feature>
<keyword evidence="7" id="KW-0408">Iron</keyword>
<dbReference type="Gene3D" id="3.90.10.10">
    <property type="entry name" value="Cytochrome C3"/>
    <property type="match status" value="1"/>
</dbReference>
<evidence type="ECO:0000256" key="1">
    <source>
        <dbReference type="ARBA" id="ARBA00001926"/>
    </source>
</evidence>
<dbReference type="Gene3D" id="1.10.1130.10">
    <property type="entry name" value="Flavocytochrome C3, Chain A"/>
    <property type="match status" value="1"/>
</dbReference>
<dbReference type="CDD" id="cd08168">
    <property type="entry name" value="Cytochrom_C3"/>
    <property type="match status" value="1"/>
</dbReference>
<evidence type="ECO:0000313" key="10">
    <source>
        <dbReference type="Proteomes" id="UP001139311"/>
    </source>
</evidence>
<comment type="subcellular location">
    <subcellularLocation>
        <location evidence="2">Cell envelope</location>
    </subcellularLocation>
</comment>
<dbReference type="SUPFAM" id="SSF48695">
    <property type="entry name" value="Multiheme cytochromes"/>
    <property type="match status" value="1"/>
</dbReference>
<evidence type="ECO:0000256" key="2">
    <source>
        <dbReference type="ARBA" id="ARBA00004196"/>
    </source>
</evidence>
<dbReference type="GO" id="GO:0046872">
    <property type="term" value="F:metal ion binding"/>
    <property type="evidence" value="ECO:0007669"/>
    <property type="project" value="UniProtKB-KW"/>
</dbReference>
<proteinExistence type="predicted"/>
<evidence type="ECO:0000256" key="7">
    <source>
        <dbReference type="ARBA" id="ARBA00023004"/>
    </source>
</evidence>
<name>A0A9X1IK74_9PROT</name>
<dbReference type="AlphaFoldDB" id="A0A9X1IK74"/>